<name>X0PRW4_RHOWR</name>
<evidence type="ECO:0000313" key="3">
    <source>
        <dbReference type="Proteomes" id="UP000019491"/>
    </source>
</evidence>
<feature type="transmembrane region" description="Helical" evidence="1">
    <location>
        <begin position="53"/>
        <end position="80"/>
    </location>
</feature>
<protein>
    <submittedName>
        <fullName evidence="2">Uncharacterized protein</fullName>
    </submittedName>
</protein>
<feature type="transmembrane region" description="Helical" evidence="1">
    <location>
        <begin position="86"/>
        <end position="107"/>
    </location>
</feature>
<dbReference type="Proteomes" id="UP000019491">
    <property type="component" value="Unassembled WGS sequence"/>
</dbReference>
<keyword evidence="1" id="KW-0812">Transmembrane</keyword>
<sequence length="124" mass="13337">MTFGPGIVRAVIAPLWKRPTHIIGTTRRRRNEDLMFERHSTASRPRDDEPGEFLYLHPVGLVLALLSGAVTAGLVVLLGAWLATPLVGVGAAATLVATVGLAVAMLMPHRPRRHGARPVRPAAR</sequence>
<keyword evidence="1" id="KW-1133">Transmembrane helix</keyword>
<keyword evidence="1" id="KW-0472">Membrane</keyword>
<proteinExistence type="predicted"/>
<organism evidence="2 3">
    <name type="scientific">Rhodococcus wratislaviensis NBRC 100605</name>
    <dbReference type="NCBI Taxonomy" id="1219028"/>
    <lineage>
        <taxon>Bacteria</taxon>
        <taxon>Bacillati</taxon>
        <taxon>Actinomycetota</taxon>
        <taxon>Actinomycetes</taxon>
        <taxon>Mycobacteriales</taxon>
        <taxon>Nocardiaceae</taxon>
        <taxon>Rhodococcus</taxon>
    </lineage>
</organism>
<evidence type="ECO:0000313" key="2">
    <source>
        <dbReference type="EMBL" id="GAF45653.1"/>
    </source>
</evidence>
<dbReference type="EMBL" id="BAWF01000024">
    <property type="protein sequence ID" value="GAF45653.1"/>
    <property type="molecule type" value="Genomic_DNA"/>
</dbReference>
<evidence type="ECO:0000256" key="1">
    <source>
        <dbReference type="SAM" id="Phobius"/>
    </source>
</evidence>
<gene>
    <name evidence="2" type="ORF">RW1_024_00150</name>
</gene>
<keyword evidence="3" id="KW-1185">Reference proteome</keyword>
<reference evidence="2 3" key="1">
    <citation type="submission" date="2014-02" db="EMBL/GenBank/DDBJ databases">
        <title>Whole genome shotgun sequence of Rhodococcus wratislaviensis NBRC 100605.</title>
        <authorList>
            <person name="Hosoyama A."/>
            <person name="Tsuchikane K."/>
            <person name="Yoshida I."/>
            <person name="Ohji S."/>
            <person name="Ichikawa N."/>
            <person name="Yamazoe A."/>
            <person name="Fujita N."/>
        </authorList>
    </citation>
    <scope>NUCLEOTIDE SEQUENCE [LARGE SCALE GENOMIC DNA]</scope>
    <source>
        <strain evidence="2 3">NBRC 100605</strain>
    </source>
</reference>
<dbReference type="AlphaFoldDB" id="X0PRW4"/>
<accession>X0PRW4</accession>
<comment type="caution">
    <text evidence="2">The sequence shown here is derived from an EMBL/GenBank/DDBJ whole genome shotgun (WGS) entry which is preliminary data.</text>
</comment>